<dbReference type="KEGG" id="vg:22112972"/>
<dbReference type="EMBL" id="KM360178">
    <property type="protein sequence ID" value="AIM50565.1"/>
    <property type="molecule type" value="Genomic_DNA"/>
</dbReference>
<proteinExistence type="predicted"/>
<dbReference type="PANTHER" id="PTHR35862">
    <property type="entry name" value="FELS-2 PROPHAGE PROTEIN"/>
    <property type="match status" value="1"/>
</dbReference>
<dbReference type="InterPro" id="IPR014507">
    <property type="entry name" value="Baseplate_assembly_J_pred"/>
</dbReference>
<evidence type="ECO:0000259" key="2">
    <source>
        <dbReference type="Pfam" id="PF26079"/>
    </source>
</evidence>
<feature type="domain" description="Baseplate J-like central" evidence="1">
    <location>
        <begin position="134"/>
        <end position="205"/>
    </location>
</feature>
<protein>
    <submittedName>
        <fullName evidence="3">Tail protein</fullName>
    </submittedName>
</protein>
<evidence type="ECO:0000313" key="3">
    <source>
        <dbReference type="EMBL" id="AIM50565.1"/>
    </source>
</evidence>
<dbReference type="PIRSF" id="PIRSF020481">
    <property type="entry name" value="BAP"/>
    <property type="match status" value="1"/>
</dbReference>
<feature type="domain" description="Baseplate J-like C-terminal" evidence="2">
    <location>
        <begin position="212"/>
        <end position="293"/>
    </location>
</feature>
<dbReference type="InterPro" id="IPR058531">
    <property type="entry name" value="Baseplate_J_M"/>
</dbReference>
<dbReference type="Pfam" id="PF26079">
    <property type="entry name" value="Baseplate_J_C"/>
    <property type="match status" value="1"/>
</dbReference>
<dbReference type="Proteomes" id="UP000029362">
    <property type="component" value="Segment"/>
</dbReference>
<reference evidence="3 4" key="2">
    <citation type="journal article" date="2015" name="Virus Genes">
        <title>Genome sequencing and analysis of an Escherichia coli phage vB_EcoM-ep3 with a novel lysin, Lysep3.</title>
        <authorList>
            <person name="Lv M."/>
            <person name="Wang S."/>
            <person name="Yan G."/>
            <person name="Sun C."/>
            <person name="Feng X."/>
            <person name="Gu J."/>
            <person name="Han W."/>
            <person name="Lei L."/>
        </authorList>
    </citation>
    <scope>NUCLEOTIDE SEQUENCE [LARGE SCALE GENOMIC DNA]</scope>
</reference>
<dbReference type="RefSeq" id="YP_009100031.1">
    <property type="nucleotide sequence ID" value="NC_025430.1"/>
</dbReference>
<reference evidence="4" key="1">
    <citation type="submission" date="2014-12" db="EMBL/GenBank/DDBJ databases">
        <authorList>
            <person name="Lv M."/>
            <person name="Lei L."/>
        </authorList>
    </citation>
    <scope>NUCLEOTIDE SEQUENCE [LARGE SCALE GENOMIC DNA]</scope>
</reference>
<evidence type="ECO:0000313" key="4">
    <source>
        <dbReference type="Proteomes" id="UP000029362"/>
    </source>
</evidence>
<dbReference type="Pfam" id="PF26078">
    <property type="entry name" value="Baseplate_J_M"/>
    <property type="match status" value="1"/>
</dbReference>
<dbReference type="SMR" id="A0A088FQL4"/>
<dbReference type="InterPro" id="IPR058530">
    <property type="entry name" value="Baseplate_J-like_C"/>
</dbReference>
<dbReference type="GeneID" id="22112972"/>
<keyword evidence="4" id="KW-1185">Reference proteome</keyword>
<accession>A0A088FQL4</accession>
<sequence length="300" mass="31604">MAGAFTVVNLSQLPAPNVVVPLDFETILAAMIADLQDRDPTFTALVESDPAYKILEVCAYRELLLRQRVNEAAKAVMLAYASGADLDQLGANVGVKRQVITPADDTTVPPTPAEMESDEDFRARIQLSPEGYTTAGSEGSYVFHGLGADADVKDIQAISPEPGKVTVYVLSRTGDGTAPAETITAVANTLNGETIRPMTDEVTVLSANIVSYTINAELTLFPGPDSTVVLQSAIDAVTAFAESQRRIGYDVTLSGLYHALHQPGVQNVNLTSPTASLVLGDGQASYCTAINVTVAGDTDV</sequence>
<name>A0A088FQL4_9CAUD</name>
<dbReference type="PANTHER" id="PTHR35862:SF1">
    <property type="entry name" value="FELS-2 PROPHAGE PROTEIN"/>
    <property type="match status" value="1"/>
</dbReference>
<dbReference type="OrthoDB" id="4712at10239"/>
<gene>
    <name evidence="3" type="ORF">ep3_0039</name>
</gene>
<dbReference type="InterPro" id="IPR052726">
    <property type="entry name" value="Phage_Baseplate_Hub"/>
</dbReference>
<evidence type="ECO:0000259" key="1">
    <source>
        <dbReference type="Pfam" id="PF26078"/>
    </source>
</evidence>
<organism evidence="3 4">
    <name type="scientific">Escherichia phage vB_EcoM-ep3</name>
    <dbReference type="NCBI Taxonomy" id="1541883"/>
    <lineage>
        <taxon>Viruses</taxon>
        <taxon>Duplodnaviria</taxon>
        <taxon>Heunggongvirae</taxon>
        <taxon>Uroviricota</taxon>
        <taxon>Caudoviricetes</taxon>
        <taxon>Iiscvirinae</taxon>
        <taxon>Jilinvirus</taxon>
        <taxon>Jilinvirus ep3</taxon>
    </lineage>
</organism>